<evidence type="ECO:0000256" key="5">
    <source>
        <dbReference type="SAM" id="MobiDB-lite"/>
    </source>
</evidence>
<feature type="region of interest" description="Disordered" evidence="5">
    <location>
        <begin position="522"/>
        <end position="558"/>
    </location>
</feature>
<evidence type="ECO:0000256" key="4">
    <source>
        <dbReference type="ARBA" id="ARBA00023242"/>
    </source>
</evidence>
<gene>
    <name evidence="7" type="ORF">QBC37DRAFT_145848</name>
</gene>
<name>A0AAN7B6K9_9PEZI</name>
<evidence type="ECO:0000256" key="2">
    <source>
        <dbReference type="ARBA" id="ARBA00023015"/>
    </source>
</evidence>
<accession>A0AAN7B6K9</accession>
<dbReference type="GO" id="GO:0016593">
    <property type="term" value="C:Cdc73/Paf1 complex"/>
    <property type="evidence" value="ECO:0007669"/>
    <property type="project" value="TreeGrafter"/>
</dbReference>
<dbReference type="SMART" id="SM00719">
    <property type="entry name" value="Plus3"/>
    <property type="match status" value="1"/>
</dbReference>
<comment type="subcellular location">
    <subcellularLocation>
        <location evidence="1">Nucleus</location>
    </subcellularLocation>
</comment>
<dbReference type="SUPFAM" id="SSF159042">
    <property type="entry name" value="Plus3-like"/>
    <property type="match status" value="1"/>
</dbReference>
<feature type="compositionally biased region" description="Basic and acidic residues" evidence="5">
    <location>
        <begin position="263"/>
        <end position="285"/>
    </location>
</feature>
<feature type="domain" description="Plus3" evidence="6">
    <location>
        <begin position="282"/>
        <end position="419"/>
    </location>
</feature>
<organism evidence="7 8">
    <name type="scientific">Rhypophila decipiens</name>
    <dbReference type="NCBI Taxonomy" id="261697"/>
    <lineage>
        <taxon>Eukaryota</taxon>
        <taxon>Fungi</taxon>
        <taxon>Dikarya</taxon>
        <taxon>Ascomycota</taxon>
        <taxon>Pezizomycotina</taxon>
        <taxon>Sordariomycetes</taxon>
        <taxon>Sordariomycetidae</taxon>
        <taxon>Sordariales</taxon>
        <taxon>Naviculisporaceae</taxon>
        <taxon>Rhypophila</taxon>
    </lineage>
</organism>
<feature type="compositionally biased region" description="Low complexity" evidence="5">
    <location>
        <begin position="542"/>
        <end position="557"/>
    </location>
</feature>
<evidence type="ECO:0000256" key="3">
    <source>
        <dbReference type="ARBA" id="ARBA00023163"/>
    </source>
</evidence>
<keyword evidence="4" id="KW-0539">Nucleus</keyword>
<sequence length="601" mass="68995">MSFIRSILRSTSCSCTWVCSQRKHHLPNKTLLLPKLPFPATHHSILARPSTCQQFAQASVLHPSRHHSLISHLFHFDTPHPYPGSLSNIMAAMDRSSVPSSPSSQQSVPMDESDSDDESVQNKSRGGDEGNQYPVEGLFRDYEEKEQIMSMREIEREQILAERREENERIRQNRMLRQLKVNQDKDNKKRKASAADLEDAQRKPSRVRTKAGETSDKMDSLRRAREERSSRKEQRERENDRRKQRSPSYSRRSMGRDDESDIEWDRPTKRRSRTPEIRESPPAELRDIERARVGRSRFGIVAYTPGFEQALTGCFVRVNIGPHPETRQEVYRMGVIKGFNQGKAYAMPSSATSQIVVETYARVAHGKSEKEWPLIFCSDGAFTESEYNRYKAVCASEKVPFPTKDTMKKKIDDINKLLDHAWTEAELSEKFKKQNALRAKYSGFERDDLMRQIEAALRKDNKELAEKLQAKLDNLEIPKLAFRTSLTPQKKDMPKPPSQQERLAQLNAQNRKINAEEIRKAQHLERQKARENDRLERAKSKAGTPAPSDTPASTPNSKAPLHIAKLKQQQRADTNALPIIHAPITKDDIIADMDLDIDIEI</sequence>
<dbReference type="Gene3D" id="3.90.70.200">
    <property type="entry name" value="Plus-3 domain"/>
    <property type="match status" value="1"/>
</dbReference>
<feature type="region of interest" description="Disordered" evidence="5">
    <location>
        <begin position="94"/>
        <end position="136"/>
    </location>
</feature>
<dbReference type="InterPro" id="IPR036128">
    <property type="entry name" value="Plus3-like_sf"/>
</dbReference>
<dbReference type="AlphaFoldDB" id="A0AAN7B6K9"/>
<evidence type="ECO:0000313" key="7">
    <source>
        <dbReference type="EMBL" id="KAK4214656.1"/>
    </source>
</evidence>
<feature type="compositionally biased region" description="Basic and acidic residues" evidence="5">
    <location>
        <begin position="210"/>
        <end position="241"/>
    </location>
</feature>
<feature type="region of interest" description="Disordered" evidence="5">
    <location>
        <begin position="175"/>
        <end position="285"/>
    </location>
</feature>
<keyword evidence="3" id="KW-0804">Transcription</keyword>
<dbReference type="Proteomes" id="UP001301769">
    <property type="component" value="Unassembled WGS sequence"/>
</dbReference>
<reference evidence="7" key="2">
    <citation type="submission" date="2023-05" db="EMBL/GenBank/DDBJ databases">
        <authorList>
            <consortium name="Lawrence Berkeley National Laboratory"/>
            <person name="Steindorff A."/>
            <person name="Hensen N."/>
            <person name="Bonometti L."/>
            <person name="Westerberg I."/>
            <person name="Brannstrom I.O."/>
            <person name="Guillou S."/>
            <person name="Cros-Aarteil S."/>
            <person name="Calhoun S."/>
            <person name="Haridas S."/>
            <person name="Kuo A."/>
            <person name="Mondo S."/>
            <person name="Pangilinan J."/>
            <person name="Riley R."/>
            <person name="Labutti K."/>
            <person name="Andreopoulos B."/>
            <person name="Lipzen A."/>
            <person name="Chen C."/>
            <person name="Yanf M."/>
            <person name="Daum C."/>
            <person name="Ng V."/>
            <person name="Clum A."/>
            <person name="Ohm R."/>
            <person name="Martin F."/>
            <person name="Silar P."/>
            <person name="Natvig D."/>
            <person name="Lalanne C."/>
            <person name="Gautier V."/>
            <person name="Ament-Velasquez S.L."/>
            <person name="Kruys A."/>
            <person name="Hutchinson M.I."/>
            <person name="Powell A.J."/>
            <person name="Barry K."/>
            <person name="Miller A.N."/>
            <person name="Grigoriev I.V."/>
            <person name="Debuchy R."/>
            <person name="Gladieux P."/>
            <person name="Thoren M.H."/>
            <person name="Johannesson H."/>
        </authorList>
    </citation>
    <scope>NUCLEOTIDE SEQUENCE</scope>
    <source>
        <strain evidence="7">PSN293</strain>
    </source>
</reference>
<comment type="caution">
    <text evidence="7">The sequence shown here is derived from an EMBL/GenBank/DDBJ whole genome shotgun (WGS) entry which is preliminary data.</text>
</comment>
<dbReference type="PANTHER" id="PTHR13115">
    <property type="entry name" value="RNA POLYMERASE-ASSOCIATED PROTEIN RTF1 HOMOLOG"/>
    <property type="match status" value="1"/>
</dbReference>
<evidence type="ECO:0000256" key="1">
    <source>
        <dbReference type="ARBA" id="ARBA00004123"/>
    </source>
</evidence>
<dbReference type="PANTHER" id="PTHR13115:SF8">
    <property type="entry name" value="RNA POLYMERASE-ASSOCIATED PROTEIN RTF1 HOMOLOG"/>
    <property type="match status" value="1"/>
</dbReference>
<dbReference type="Pfam" id="PF03126">
    <property type="entry name" value="Plus-3"/>
    <property type="match status" value="1"/>
</dbReference>
<proteinExistence type="predicted"/>
<reference evidence="7" key="1">
    <citation type="journal article" date="2023" name="Mol. Phylogenet. Evol.">
        <title>Genome-scale phylogeny and comparative genomics of the fungal order Sordariales.</title>
        <authorList>
            <person name="Hensen N."/>
            <person name="Bonometti L."/>
            <person name="Westerberg I."/>
            <person name="Brannstrom I.O."/>
            <person name="Guillou S."/>
            <person name="Cros-Aarteil S."/>
            <person name="Calhoun S."/>
            <person name="Haridas S."/>
            <person name="Kuo A."/>
            <person name="Mondo S."/>
            <person name="Pangilinan J."/>
            <person name="Riley R."/>
            <person name="LaButti K."/>
            <person name="Andreopoulos B."/>
            <person name="Lipzen A."/>
            <person name="Chen C."/>
            <person name="Yan M."/>
            <person name="Daum C."/>
            <person name="Ng V."/>
            <person name="Clum A."/>
            <person name="Steindorff A."/>
            <person name="Ohm R.A."/>
            <person name="Martin F."/>
            <person name="Silar P."/>
            <person name="Natvig D.O."/>
            <person name="Lalanne C."/>
            <person name="Gautier V."/>
            <person name="Ament-Velasquez S.L."/>
            <person name="Kruys A."/>
            <person name="Hutchinson M.I."/>
            <person name="Powell A.J."/>
            <person name="Barry K."/>
            <person name="Miller A.N."/>
            <person name="Grigoriev I.V."/>
            <person name="Debuchy R."/>
            <person name="Gladieux P."/>
            <person name="Hiltunen Thoren M."/>
            <person name="Johannesson H."/>
        </authorList>
    </citation>
    <scope>NUCLEOTIDE SEQUENCE</scope>
    <source>
        <strain evidence="7">PSN293</strain>
    </source>
</reference>
<dbReference type="InterPro" id="IPR004343">
    <property type="entry name" value="Plus-3_dom"/>
</dbReference>
<evidence type="ECO:0000259" key="6">
    <source>
        <dbReference type="PROSITE" id="PS51360"/>
    </source>
</evidence>
<protein>
    <recommendedName>
        <fullName evidence="6">Plus3 domain-containing protein</fullName>
    </recommendedName>
</protein>
<evidence type="ECO:0000313" key="8">
    <source>
        <dbReference type="Proteomes" id="UP001301769"/>
    </source>
</evidence>
<keyword evidence="8" id="KW-1185">Reference proteome</keyword>
<feature type="compositionally biased region" description="Basic and acidic residues" evidence="5">
    <location>
        <begin position="522"/>
        <end position="539"/>
    </location>
</feature>
<dbReference type="GO" id="GO:0003677">
    <property type="term" value="F:DNA binding"/>
    <property type="evidence" value="ECO:0007669"/>
    <property type="project" value="InterPro"/>
</dbReference>
<dbReference type="FunFam" id="3.90.70.200:FF:000005">
    <property type="entry name" value="Related to Pol II transcription elongation factor"/>
    <property type="match status" value="1"/>
</dbReference>
<dbReference type="PROSITE" id="PS51360">
    <property type="entry name" value="PLUS3"/>
    <property type="match status" value="1"/>
</dbReference>
<dbReference type="GO" id="GO:1990269">
    <property type="term" value="F:RNA polymerase II C-terminal domain phosphoserine binding"/>
    <property type="evidence" value="ECO:0007669"/>
    <property type="project" value="TreeGrafter"/>
</dbReference>
<keyword evidence="2" id="KW-0805">Transcription regulation</keyword>
<dbReference type="EMBL" id="MU858090">
    <property type="protein sequence ID" value="KAK4214656.1"/>
    <property type="molecule type" value="Genomic_DNA"/>
</dbReference>
<feature type="compositionally biased region" description="Low complexity" evidence="5">
    <location>
        <begin position="96"/>
        <end position="109"/>
    </location>
</feature>